<reference evidence="1 2" key="1">
    <citation type="journal article" date="2015" name="Genome Biol. Evol.">
        <title>Comparative Genomics of a Bacterivorous Green Alga Reveals Evolutionary Causalities and Consequences of Phago-Mixotrophic Mode of Nutrition.</title>
        <authorList>
            <person name="Burns J.A."/>
            <person name="Paasch A."/>
            <person name="Narechania A."/>
            <person name="Kim E."/>
        </authorList>
    </citation>
    <scope>NUCLEOTIDE SEQUENCE [LARGE SCALE GENOMIC DNA]</scope>
    <source>
        <strain evidence="1 2">PLY_AMNH</strain>
    </source>
</reference>
<dbReference type="Proteomes" id="UP001190700">
    <property type="component" value="Unassembled WGS sequence"/>
</dbReference>
<protein>
    <submittedName>
        <fullName evidence="1">Uncharacterized protein</fullName>
    </submittedName>
</protein>
<sequence>MEVATVTNGEVSVLTSKHCPLPEQGYTDFGYLSSVELCFLTCRINLHCESVFYDVQSRRCSGAHACSASTLISSATGGTYRVAVRAKHETVTVGGVTRPNDFMTAQGQMMRPSLNNANPNTQLPCAFDASAIVTEYGPCAWVPVLLDSQGLFTHAATSTGGVVVELQSFGVSSMDAYVGDDTLTCIAGDGMRAFGAFASGTPHKLRSNGGDGRVDDGDCDESKRAVYSNWGEGQPIASSQDDTTDLASALFEASVHDCVALNVLAGSRCALLVGDDGDDARSAACAIGMRVVFGEWSALPCDHVKPYACADAEGNNLQIETKPMTFDEARTRCAAMGMILAPPPGDAIANRNLAVQAHAQLCDAHVLQPYSSSACDSTTSPEIRRAVPSWSNSLPGGVQVGESGYANCTEPGAFVRVKLELQHNLTAPTYVLDLSPDACDADSHERGSLGKVNLS</sequence>
<gene>
    <name evidence="1" type="ORF">CYMTET_51676</name>
</gene>
<evidence type="ECO:0000313" key="2">
    <source>
        <dbReference type="Proteomes" id="UP001190700"/>
    </source>
</evidence>
<evidence type="ECO:0000313" key="1">
    <source>
        <dbReference type="EMBL" id="KAK3238299.1"/>
    </source>
</evidence>
<accession>A0AAE0ES35</accession>
<keyword evidence="2" id="KW-1185">Reference proteome</keyword>
<proteinExistence type="predicted"/>
<comment type="caution">
    <text evidence="1">The sequence shown here is derived from an EMBL/GenBank/DDBJ whole genome shotgun (WGS) entry which is preliminary data.</text>
</comment>
<dbReference type="EMBL" id="LGRX02034264">
    <property type="protein sequence ID" value="KAK3238299.1"/>
    <property type="molecule type" value="Genomic_DNA"/>
</dbReference>
<dbReference type="AlphaFoldDB" id="A0AAE0ES35"/>
<name>A0AAE0ES35_9CHLO</name>
<organism evidence="1 2">
    <name type="scientific">Cymbomonas tetramitiformis</name>
    <dbReference type="NCBI Taxonomy" id="36881"/>
    <lineage>
        <taxon>Eukaryota</taxon>
        <taxon>Viridiplantae</taxon>
        <taxon>Chlorophyta</taxon>
        <taxon>Pyramimonadophyceae</taxon>
        <taxon>Pyramimonadales</taxon>
        <taxon>Pyramimonadaceae</taxon>
        <taxon>Cymbomonas</taxon>
    </lineage>
</organism>